<dbReference type="Proteomes" id="UP000070501">
    <property type="component" value="Unassembled WGS sequence"/>
</dbReference>
<evidence type="ECO:0000313" key="2">
    <source>
        <dbReference type="EMBL" id="KXJ85522.1"/>
    </source>
</evidence>
<feature type="compositionally biased region" description="Polar residues" evidence="1">
    <location>
        <begin position="160"/>
        <end position="171"/>
    </location>
</feature>
<feature type="region of interest" description="Disordered" evidence="1">
    <location>
        <begin position="320"/>
        <end position="339"/>
    </location>
</feature>
<dbReference type="EMBL" id="KQ964280">
    <property type="protein sequence ID" value="KXJ85522.1"/>
    <property type="molecule type" value="Genomic_DNA"/>
</dbReference>
<feature type="compositionally biased region" description="Polar residues" evidence="1">
    <location>
        <begin position="86"/>
        <end position="95"/>
    </location>
</feature>
<organism evidence="2 3">
    <name type="scientific">Microdochium bolleyi</name>
    <dbReference type="NCBI Taxonomy" id="196109"/>
    <lineage>
        <taxon>Eukaryota</taxon>
        <taxon>Fungi</taxon>
        <taxon>Dikarya</taxon>
        <taxon>Ascomycota</taxon>
        <taxon>Pezizomycotina</taxon>
        <taxon>Sordariomycetes</taxon>
        <taxon>Xylariomycetidae</taxon>
        <taxon>Xylariales</taxon>
        <taxon>Microdochiaceae</taxon>
        <taxon>Microdochium</taxon>
    </lineage>
</organism>
<keyword evidence="3" id="KW-1185">Reference proteome</keyword>
<feature type="compositionally biased region" description="Polar residues" evidence="1">
    <location>
        <begin position="65"/>
        <end position="75"/>
    </location>
</feature>
<evidence type="ECO:0000256" key="1">
    <source>
        <dbReference type="SAM" id="MobiDB-lite"/>
    </source>
</evidence>
<gene>
    <name evidence="2" type="ORF">Micbo1qcDRAFT_222045</name>
</gene>
<reference evidence="3" key="1">
    <citation type="submission" date="2016-02" db="EMBL/GenBank/DDBJ databases">
        <title>Draft genome sequence of Microdochium bolleyi, a fungal endophyte of beachgrass.</title>
        <authorList>
            <consortium name="DOE Joint Genome Institute"/>
            <person name="David A.S."/>
            <person name="May G."/>
            <person name="Haridas S."/>
            <person name="Lim J."/>
            <person name="Wang M."/>
            <person name="Labutti K."/>
            <person name="Lipzen A."/>
            <person name="Barry K."/>
            <person name="Grigoriev I.V."/>
        </authorList>
    </citation>
    <scope>NUCLEOTIDE SEQUENCE [LARGE SCALE GENOMIC DNA]</scope>
    <source>
        <strain evidence="3">J235TASD1</strain>
    </source>
</reference>
<dbReference type="AlphaFoldDB" id="A0A136IKN4"/>
<dbReference type="OrthoDB" id="10512374at2759"/>
<accession>A0A136IKN4</accession>
<evidence type="ECO:0000313" key="3">
    <source>
        <dbReference type="Proteomes" id="UP000070501"/>
    </source>
</evidence>
<protein>
    <submittedName>
        <fullName evidence="2">Uncharacterized protein</fullName>
    </submittedName>
</protein>
<name>A0A136IKN4_9PEZI</name>
<dbReference type="InParanoid" id="A0A136IKN4"/>
<sequence length="573" mass="62004">MTVQRWSLPGRTFGRNASSLLGQADPSDRCFVTINVPRLLIRTQIRPPGTREAGREGDISGLPEAQQQSSDSLAIQQALDDDDRQSPSYPNMPSLSASVETFETVSEGDGVVNPSESRLAETLPHIASLESVPAHTHTANDLEGPFELPVGELPCHDDQPSPTSSYPSECTRSPVPHQAPSPLLSTFSGTGGYTDIPADVGLFFDPLYAGQHAEGLPSDGPTTMVELEAVTTPPSIFSGTGACTDIPADVGLSFPPLYARQYDGRLPPNGPTLMDELAAVTTTTDSSTTHTVSTLELPSPQVVKGNTEIDTLCQQAVGHSISSKSSHRAEPCSEGRQSPSEVRHLCLLDDPYLLQTASEGQSFTNLSSQKIQSRDHSLGNAASVQGPKAATLLEAEAAVRYDLGGEENVLCTDKSPKYRRRGLDLSINQLPQLNESDQNSSSSEFCISDEIGQLPHLTRVKHHVLGSELHNGNGGGHTGFRTWVRYAYCQTKTFCQSQLGRQSSTKSARALDLFKPFRDFKRAQVPKTKKSYISRSLRFTAQTWRLRQATSSVDSSSDGMECSKYRRAVSCPK</sequence>
<feature type="region of interest" description="Disordered" evidence="1">
    <location>
        <begin position="43"/>
        <end position="95"/>
    </location>
</feature>
<feature type="region of interest" description="Disordered" evidence="1">
    <location>
        <begin position="151"/>
        <end position="183"/>
    </location>
</feature>
<proteinExistence type="predicted"/>